<proteinExistence type="inferred from homology"/>
<feature type="binding site" evidence="5">
    <location>
        <begin position="118"/>
        <end position="120"/>
    </location>
    <ligand>
        <name>biotin</name>
        <dbReference type="ChEBI" id="CHEBI:57586"/>
    </ligand>
</feature>
<dbReference type="Gene3D" id="3.30.930.10">
    <property type="entry name" value="Bira Bifunctional Protein, Domain 2"/>
    <property type="match status" value="1"/>
</dbReference>
<feature type="domain" description="BPL/LPL catalytic" evidence="6">
    <location>
        <begin position="67"/>
        <end position="257"/>
    </location>
</feature>
<accession>A0A380NK32</accession>
<dbReference type="GO" id="GO:0005737">
    <property type="term" value="C:cytoplasm"/>
    <property type="evidence" value="ECO:0007669"/>
    <property type="project" value="TreeGrafter"/>
</dbReference>
<keyword evidence="4 5" id="KW-0092">Biotin</keyword>
<dbReference type="GO" id="GO:0006355">
    <property type="term" value="P:regulation of DNA-templated transcription"/>
    <property type="evidence" value="ECO:0007669"/>
    <property type="project" value="UniProtKB-UniRule"/>
</dbReference>
<comment type="function">
    <text evidence="5">Acts both as a biotin--[acetyl-CoA-carboxylase] ligase and a repressor.</text>
</comment>
<dbReference type="NCBIfam" id="TIGR00121">
    <property type="entry name" value="birA_ligase"/>
    <property type="match status" value="1"/>
</dbReference>
<dbReference type="PANTHER" id="PTHR12835:SF5">
    <property type="entry name" value="BIOTIN--PROTEIN LIGASE"/>
    <property type="match status" value="1"/>
</dbReference>
<keyword evidence="5" id="KW-0238">DNA-binding</keyword>
<dbReference type="CDD" id="cd00090">
    <property type="entry name" value="HTH_ARSR"/>
    <property type="match status" value="1"/>
</dbReference>
<dbReference type="GO" id="GO:0016740">
    <property type="term" value="F:transferase activity"/>
    <property type="evidence" value="ECO:0007669"/>
    <property type="project" value="UniProtKB-ARBA"/>
</dbReference>
<evidence type="ECO:0000313" key="8">
    <source>
        <dbReference type="Proteomes" id="UP000255367"/>
    </source>
</evidence>
<gene>
    <name evidence="5 7" type="primary">birA</name>
    <name evidence="7" type="ORF">NCTC12020_00896</name>
</gene>
<dbReference type="Pfam" id="PF03099">
    <property type="entry name" value="BPL_LplA_LipB"/>
    <property type="match status" value="1"/>
</dbReference>
<keyword evidence="1 5" id="KW-0436">Ligase</keyword>
<dbReference type="InterPro" id="IPR003142">
    <property type="entry name" value="BPL_C"/>
</dbReference>
<protein>
    <recommendedName>
        <fullName evidence="5">Bifunctional ligase/repressor BirA</fullName>
    </recommendedName>
    <alternativeName>
        <fullName evidence="5">Biotin--[acetyl-CoA-carboxylase] ligase</fullName>
        <ecNumber evidence="5">6.3.4.15</ecNumber>
    </alternativeName>
    <alternativeName>
        <fullName evidence="5">Biotin--protein ligase</fullName>
    </alternativeName>
    <alternativeName>
        <fullName evidence="5">Biotin-[acetyl-CoA carboxylase] synthetase</fullName>
    </alternativeName>
</protein>
<dbReference type="InterPro" id="IPR036388">
    <property type="entry name" value="WH-like_DNA-bd_sf"/>
</dbReference>
<feature type="binding site" evidence="5">
    <location>
        <position position="114"/>
    </location>
    <ligand>
        <name>biotin</name>
        <dbReference type="ChEBI" id="CHEBI:57586"/>
    </ligand>
</feature>
<dbReference type="Pfam" id="PF08279">
    <property type="entry name" value="HTH_11"/>
    <property type="match status" value="1"/>
</dbReference>
<dbReference type="SUPFAM" id="SSF46785">
    <property type="entry name" value="Winged helix' DNA-binding domain"/>
    <property type="match status" value="1"/>
</dbReference>
<feature type="DNA-binding region" description="H-T-H motif" evidence="5">
    <location>
        <begin position="19"/>
        <end position="38"/>
    </location>
</feature>
<feature type="binding site" evidence="5">
    <location>
        <begin position="90"/>
        <end position="92"/>
    </location>
    <ligand>
        <name>biotin</name>
        <dbReference type="ChEBI" id="CHEBI:57586"/>
    </ligand>
</feature>
<name>A0A380NK32_9FIRM</name>
<evidence type="ECO:0000256" key="5">
    <source>
        <dbReference type="HAMAP-Rule" id="MF_00978"/>
    </source>
</evidence>
<dbReference type="InterPro" id="IPR011991">
    <property type="entry name" value="ArsR-like_HTH"/>
</dbReference>
<dbReference type="SUPFAM" id="SSF50037">
    <property type="entry name" value="C-terminal domain of transcriptional repressors"/>
    <property type="match status" value="1"/>
</dbReference>
<dbReference type="CDD" id="cd16442">
    <property type="entry name" value="BPL"/>
    <property type="match status" value="1"/>
</dbReference>
<dbReference type="GO" id="GO:0004077">
    <property type="term" value="F:biotin--[biotin carboxyl-carrier protein] ligase activity"/>
    <property type="evidence" value="ECO:0007669"/>
    <property type="project" value="UniProtKB-UniRule"/>
</dbReference>
<dbReference type="Proteomes" id="UP000255367">
    <property type="component" value="Unassembled WGS sequence"/>
</dbReference>
<dbReference type="InterPro" id="IPR004143">
    <property type="entry name" value="BPL_LPL_catalytic"/>
</dbReference>
<keyword evidence="5" id="KW-0678">Repressor</keyword>
<keyword evidence="2 5" id="KW-0547">Nucleotide-binding</keyword>
<dbReference type="EMBL" id="UHIO01000001">
    <property type="protein sequence ID" value="SUP42569.1"/>
    <property type="molecule type" value="Genomic_DNA"/>
</dbReference>
<dbReference type="EC" id="6.3.4.15" evidence="5"/>
<evidence type="ECO:0000256" key="4">
    <source>
        <dbReference type="ARBA" id="ARBA00023267"/>
    </source>
</evidence>
<comment type="similarity">
    <text evidence="5">Belongs to the biotin--protein ligase family.</text>
</comment>
<dbReference type="PANTHER" id="PTHR12835">
    <property type="entry name" value="BIOTIN PROTEIN LIGASE"/>
    <property type="match status" value="1"/>
</dbReference>
<keyword evidence="8" id="KW-1185">Reference proteome</keyword>
<dbReference type="GO" id="GO:0003677">
    <property type="term" value="F:DNA binding"/>
    <property type="evidence" value="ECO:0007669"/>
    <property type="project" value="UniProtKB-UniRule"/>
</dbReference>
<dbReference type="GO" id="GO:0009249">
    <property type="term" value="P:protein lipoylation"/>
    <property type="evidence" value="ECO:0007669"/>
    <property type="project" value="UniProtKB-ARBA"/>
</dbReference>
<evidence type="ECO:0000259" key="6">
    <source>
        <dbReference type="PROSITE" id="PS51733"/>
    </source>
</evidence>
<dbReference type="AlphaFoldDB" id="A0A380NK32"/>
<dbReference type="SUPFAM" id="SSF55681">
    <property type="entry name" value="Class II aaRS and biotin synthetases"/>
    <property type="match status" value="1"/>
</dbReference>
<evidence type="ECO:0000256" key="3">
    <source>
        <dbReference type="ARBA" id="ARBA00022840"/>
    </source>
</evidence>
<evidence type="ECO:0000313" key="7">
    <source>
        <dbReference type="EMBL" id="SUP42569.1"/>
    </source>
</evidence>
<dbReference type="InterPro" id="IPR045864">
    <property type="entry name" value="aa-tRNA-synth_II/BPL/LPL"/>
</dbReference>
<dbReference type="InterPro" id="IPR013196">
    <property type="entry name" value="HTH_11"/>
</dbReference>
<dbReference type="InterPro" id="IPR030855">
    <property type="entry name" value="Bifunct_BirA"/>
</dbReference>
<dbReference type="Gene3D" id="2.30.30.100">
    <property type="match status" value="1"/>
</dbReference>
<reference evidence="7 8" key="1">
    <citation type="submission" date="2018-06" db="EMBL/GenBank/DDBJ databases">
        <authorList>
            <consortium name="Pathogen Informatics"/>
            <person name="Doyle S."/>
        </authorList>
    </citation>
    <scope>NUCLEOTIDE SEQUENCE [LARGE SCALE GENOMIC DNA]</scope>
    <source>
        <strain evidence="7 8">NCTC12020</strain>
    </source>
</reference>
<dbReference type="OrthoDB" id="9807064at2"/>
<dbReference type="InterPro" id="IPR004408">
    <property type="entry name" value="Biotin_CoA_COase_ligase"/>
</dbReference>
<dbReference type="GO" id="GO:0005524">
    <property type="term" value="F:ATP binding"/>
    <property type="evidence" value="ECO:0007669"/>
    <property type="project" value="UniProtKB-UniRule"/>
</dbReference>
<keyword evidence="5" id="KW-0804">Transcription</keyword>
<feature type="binding site" evidence="5">
    <location>
        <position position="185"/>
    </location>
    <ligand>
        <name>biotin</name>
        <dbReference type="ChEBI" id="CHEBI:57586"/>
    </ligand>
</feature>
<dbReference type="Gene3D" id="1.10.10.10">
    <property type="entry name" value="Winged helix-like DNA-binding domain superfamily/Winged helix DNA-binding domain"/>
    <property type="match status" value="1"/>
</dbReference>
<dbReference type="InterPro" id="IPR036390">
    <property type="entry name" value="WH_DNA-bd_sf"/>
</dbReference>
<dbReference type="HAMAP" id="MF_00978">
    <property type="entry name" value="Bifunct_BirA"/>
    <property type="match status" value="1"/>
</dbReference>
<dbReference type="Pfam" id="PF02237">
    <property type="entry name" value="BPL_C"/>
    <property type="match status" value="1"/>
</dbReference>
<dbReference type="InterPro" id="IPR008988">
    <property type="entry name" value="Transcriptional_repressor_C"/>
</dbReference>
<evidence type="ECO:0000256" key="1">
    <source>
        <dbReference type="ARBA" id="ARBA00022598"/>
    </source>
</evidence>
<dbReference type="RefSeq" id="WP_115310106.1">
    <property type="nucleotide sequence ID" value="NZ_UHIO01000001.1"/>
</dbReference>
<organism evidence="7 8">
    <name type="scientific">Veillonella criceti</name>
    <dbReference type="NCBI Taxonomy" id="103891"/>
    <lineage>
        <taxon>Bacteria</taxon>
        <taxon>Bacillati</taxon>
        <taxon>Bacillota</taxon>
        <taxon>Negativicutes</taxon>
        <taxon>Veillonellales</taxon>
        <taxon>Veillonellaceae</taxon>
        <taxon>Veillonella</taxon>
    </lineage>
</organism>
<evidence type="ECO:0000256" key="2">
    <source>
        <dbReference type="ARBA" id="ARBA00022741"/>
    </source>
</evidence>
<keyword evidence="3 5" id="KW-0067">ATP-binding</keyword>
<keyword evidence="5" id="KW-0805">Transcription regulation</keyword>
<comment type="catalytic activity">
    <reaction evidence="5">
        <text>biotin + L-lysyl-[protein] + ATP = N(6)-biotinyl-L-lysyl-[protein] + AMP + diphosphate + H(+)</text>
        <dbReference type="Rhea" id="RHEA:11756"/>
        <dbReference type="Rhea" id="RHEA-COMP:9752"/>
        <dbReference type="Rhea" id="RHEA-COMP:10505"/>
        <dbReference type="ChEBI" id="CHEBI:15378"/>
        <dbReference type="ChEBI" id="CHEBI:29969"/>
        <dbReference type="ChEBI" id="CHEBI:30616"/>
        <dbReference type="ChEBI" id="CHEBI:33019"/>
        <dbReference type="ChEBI" id="CHEBI:57586"/>
        <dbReference type="ChEBI" id="CHEBI:83144"/>
        <dbReference type="ChEBI" id="CHEBI:456215"/>
        <dbReference type="EC" id="6.3.4.15"/>
    </reaction>
</comment>
<dbReference type="PROSITE" id="PS51733">
    <property type="entry name" value="BPL_LPL_CATALYTIC"/>
    <property type="match status" value="1"/>
</dbReference>
<sequence length="328" mass="36639">MRDAILELLRENKGSFVSGQRMSEHCDVSRTAIWKHIEALRKKGYVIESFTKKGYRLMDEPDIMSWLEMESVLTTKSFGRHYKYLESVESTNRIGREMANEGAPEGTVIVAEEQVAGRGRLDRGWYSPYGKGLWFSLILRPKFPPIEAPKCTLMAAVALIKAFRRLGLQTAGIKWPNDILVNGRKLVGILTEMNGSMEEISYIVMGIGINTSSTLEEIPDFLKDIATSFAMEGVTVDRREALNTILEELEMQYNKVLAEGFNSTLAEWKELSITLGKDVEVRAPGNTYEGKAIDLDQDGNLMIERADGSVERVVAGDVSIRPAHKVGG</sequence>